<evidence type="ECO:0000256" key="3">
    <source>
        <dbReference type="ARBA" id="ARBA00022471"/>
    </source>
</evidence>
<name>A0ABD1ASY7_CARAN</name>
<dbReference type="EMBL" id="JBANAX010000403">
    <property type="protein sequence ID" value="KAL1209876.1"/>
    <property type="molecule type" value="Genomic_DNA"/>
</dbReference>
<evidence type="ECO:0000256" key="6">
    <source>
        <dbReference type="SAM" id="SignalP"/>
    </source>
</evidence>
<sequence>MASNKKLITLVILSLLLIKVKLSTSQRVGVVMGKGTKKWWSFLNLITVHLRNDLGSGLYLYYSCHTNSYKYPFHREIGAGHKTIFATFRQSFLGRTTYFCEFSFGGVTRRFDLYKESRDNLKDFHCVNCVWSIRRNGPCALNSQTGRFDICYAWNR</sequence>
<gene>
    <name evidence="7" type="ORF">V5N11_033949</name>
</gene>
<keyword evidence="5 6" id="KW-0732">Signal</keyword>
<evidence type="ECO:0000256" key="2">
    <source>
        <dbReference type="ARBA" id="ARBA00005581"/>
    </source>
</evidence>
<comment type="subcellular location">
    <subcellularLocation>
        <location evidence="1">Secreted</location>
    </subcellularLocation>
</comment>
<keyword evidence="4" id="KW-0964">Secreted</keyword>
<feature type="signal peptide" evidence="6">
    <location>
        <begin position="1"/>
        <end position="25"/>
    </location>
</feature>
<dbReference type="GO" id="GO:0060320">
    <property type="term" value="P:rejection of self pollen"/>
    <property type="evidence" value="ECO:0007669"/>
    <property type="project" value="UniProtKB-KW"/>
</dbReference>
<keyword evidence="3" id="KW-0713">Self-incompatibility</keyword>
<dbReference type="InterPro" id="IPR010264">
    <property type="entry name" value="Self-incomp_S1"/>
</dbReference>
<comment type="similarity">
    <text evidence="2">Belongs to the plant self-incompatibility (S1) protein family.</text>
</comment>
<dbReference type="Pfam" id="PF05938">
    <property type="entry name" value="Self-incomp_S1"/>
    <property type="match status" value="1"/>
</dbReference>
<evidence type="ECO:0000313" key="8">
    <source>
        <dbReference type="Proteomes" id="UP001558713"/>
    </source>
</evidence>
<dbReference type="GO" id="GO:0005576">
    <property type="term" value="C:extracellular region"/>
    <property type="evidence" value="ECO:0007669"/>
    <property type="project" value="UniProtKB-SubCell"/>
</dbReference>
<protein>
    <submittedName>
        <fullName evidence="7">S-protein</fullName>
    </submittedName>
</protein>
<reference evidence="7 8" key="1">
    <citation type="submission" date="2024-04" db="EMBL/GenBank/DDBJ databases">
        <title>Genome assembly C_amara_ONT_v2.</title>
        <authorList>
            <person name="Yant L."/>
            <person name="Moore C."/>
            <person name="Slenker M."/>
        </authorList>
    </citation>
    <scope>NUCLEOTIDE SEQUENCE [LARGE SCALE GENOMIC DNA]</scope>
    <source>
        <tissue evidence="7">Leaf</tissue>
    </source>
</reference>
<organism evidence="7 8">
    <name type="scientific">Cardamine amara subsp. amara</name>
    <dbReference type="NCBI Taxonomy" id="228776"/>
    <lineage>
        <taxon>Eukaryota</taxon>
        <taxon>Viridiplantae</taxon>
        <taxon>Streptophyta</taxon>
        <taxon>Embryophyta</taxon>
        <taxon>Tracheophyta</taxon>
        <taxon>Spermatophyta</taxon>
        <taxon>Magnoliopsida</taxon>
        <taxon>eudicotyledons</taxon>
        <taxon>Gunneridae</taxon>
        <taxon>Pentapetalae</taxon>
        <taxon>rosids</taxon>
        <taxon>malvids</taxon>
        <taxon>Brassicales</taxon>
        <taxon>Brassicaceae</taxon>
        <taxon>Cardamineae</taxon>
        <taxon>Cardamine</taxon>
    </lineage>
</organism>
<feature type="chain" id="PRO_5044763172" evidence="6">
    <location>
        <begin position="26"/>
        <end position="156"/>
    </location>
</feature>
<proteinExistence type="inferred from homology"/>
<evidence type="ECO:0000256" key="4">
    <source>
        <dbReference type="ARBA" id="ARBA00022525"/>
    </source>
</evidence>
<evidence type="ECO:0000256" key="1">
    <source>
        <dbReference type="ARBA" id="ARBA00004613"/>
    </source>
</evidence>
<accession>A0ABD1ASY7</accession>
<keyword evidence="8" id="KW-1185">Reference proteome</keyword>
<evidence type="ECO:0000256" key="5">
    <source>
        <dbReference type="ARBA" id="ARBA00022729"/>
    </source>
</evidence>
<dbReference type="AlphaFoldDB" id="A0ABD1ASY7"/>
<dbReference type="Proteomes" id="UP001558713">
    <property type="component" value="Unassembled WGS sequence"/>
</dbReference>
<comment type="caution">
    <text evidence="7">The sequence shown here is derived from an EMBL/GenBank/DDBJ whole genome shotgun (WGS) entry which is preliminary data.</text>
</comment>
<evidence type="ECO:0000313" key="7">
    <source>
        <dbReference type="EMBL" id="KAL1209876.1"/>
    </source>
</evidence>